<evidence type="ECO:0000256" key="1">
    <source>
        <dbReference type="SAM" id="Phobius"/>
    </source>
</evidence>
<proteinExistence type="predicted"/>
<gene>
    <name evidence="2" type="ORF">METZ01_LOCUS87190</name>
</gene>
<dbReference type="EMBL" id="UINC01007629">
    <property type="protein sequence ID" value="SVA34336.1"/>
    <property type="molecule type" value="Genomic_DNA"/>
</dbReference>
<keyword evidence="1" id="KW-0812">Transmembrane</keyword>
<protein>
    <submittedName>
        <fullName evidence="2">Uncharacterized protein</fullName>
    </submittedName>
</protein>
<organism evidence="2">
    <name type="scientific">marine metagenome</name>
    <dbReference type="NCBI Taxonomy" id="408172"/>
    <lineage>
        <taxon>unclassified sequences</taxon>
        <taxon>metagenomes</taxon>
        <taxon>ecological metagenomes</taxon>
    </lineage>
</organism>
<feature type="transmembrane region" description="Helical" evidence="1">
    <location>
        <begin position="21"/>
        <end position="41"/>
    </location>
</feature>
<accession>A0A381V1Q3</accession>
<feature type="transmembrane region" description="Helical" evidence="1">
    <location>
        <begin position="47"/>
        <end position="65"/>
    </location>
</feature>
<name>A0A381V1Q3_9ZZZZ</name>
<keyword evidence="1" id="KW-0472">Membrane</keyword>
<sequence>MYPQLKTLGLAVHFTWISLKWITALTFLFIVLVQGSMYAYQQWGWDTWPSLTVGVSATAFAFLAYTAWLRKWATEKHRGSMVMQRVLAVAVVGYSGYGLLYLSPANSKNPELKEYYSSLHPLMRMGASTYLLFDRDGVVTDPERTVEDYLRIGVPVNEALLHFRLEDRYVHAMDIRTIDRSEWRNRLTVMYFQLMGFQNLHRVGTANHLHISLPVTRHRP</sequence>
<evidence type="ECO:0000313" key="2">
    <source>
        <dbReference type="EMBL" id="SVA34336.1"/>
    </source>
</evidence>
<feature type="transmembrane region" description="Helical" evidence="1">
    <location>
        <begin position="86"/>
        <end position="103"/>
    </location>
</feature>
<reference evidence="2" key="1">
    <citation type="submission" date="2018-05" db="EMBL/GenBank/DDBJ databases">
        <authorList>
            <person name="Lanie J.A."/>
            <person name="Ng W.-L."/>
            <person name="Kazmierczak K.M."/>
            <person name="Andrzejewski T.M."/>
            <person name="Davidsen T.M."/>
            <person name="Wayne K.J."/>
            <person name="Tettelin H."/>
            <person name="Glass J.I."/>
            <person name="Rusch D."/>
            <person name="Podicherti R."/>
            <person name="Tsui H.-C.T."/>
            <person name="Winkler M.E."/>
        </authorList>
    </citation>
    <scope>NUCLEOTIDE SEQUENCE</scope>
</reference>
<dbReference type="AlphaFoldDB" id="A0A381V1Q3"/>
<keyword evidence="1" id="KW-1133">Transmembrane helix</keyword>